<dbReference type="NCBIfam" id="TIGR01187">
    <property type="entry name" value="potA"/>
    <property type="match status" value="1"/>
</dbReference>
<dbReference type="InterPro" id="IPR017879">
    <property type="entry name" value="PotA_ATP-bd"/>
</dbReference>
<evidence type="ECO:0000256" key="2">
    <source>
        <dbReference type="ARBA" id="ARBA00022475"/>
    </source>
</evidence>
<accession>A0ABU5E6W0</accession>
<dbReference type="InterPro" id="IPR008995">
    <property type="entry name" value="Mo/tungstate-bd_C_term_dom"/>
</dbReference>
<dbReference type="InterPro" id="IPR017871">
    <property type="entry name" value="ABC_transporter-like_CS"/>
</dbReference>
<evidence type="ECO:0000256" key="1">
    <source>
        <dbReference type="ARBA" id="ARBA00022448"/>
    </source>
</evidence>
<dbReference type="InterPro" id="IPR003593">
    <property type="entry name" value="AAA+_ATPase"/>
</dbReference>
<feature type="domain" description="ABC transporter" evidence="8">
    <location>
        <begin position="8"/>
        <end position="242"/>
    </location>
</feature>
<evidence type="ECO:0000313" key="9">
    <source>
        <dbReference type="EMBL" id="MDY0881918.1"/>
    </source>
</evidence>
<comment type="catalytic activity">
    <reaction evidence="7">
        <text>ATP + H2O + polyamine-[polyamine-binding protein]Side 1 = ADP + phosphate + polyamineSide 2 + [polyamine-binding protein]Side 1.</text>
        <dbReference type="EC" id="7.6.2.11"/>
    </reaction>
</comment>
<keyword evidence="4 7" id="KW-0067">ATP-binding</keyword>
<evidence type="ECO:0000256" key="5">
    <source>
        <dbReference type="ARBA" id="ARBA00022967"/>
    </source>
</evidence>
<dbReference type="Pfam" id="PF08402">
    <property type="entry name" value="TOBE_2"/>
    <property type="match status" value="1"/>
</dbReference>
<keyword evidence="6 7" id="KW-0472">Membrane</keyword>
<proteinExistence type="inferred from homology"/>
<dbReference type="Gene3D" id="3.40.50.300">
    <property type="entry name" value="P-loop containing nucleotide triphosphate hydrolases"/>
    <property type="match status" value="1"/>
</dbReference>
<dbReference type="Pfam" id="PF00005">
    <property type="entry name" value="ABC_tran"/>
    <property type="match status" value="1"/>
</dbReference>
<evidence type="ECO:0000256" key="6">
    <source>
        <dbReference type="ARBA" id="ARBA00023136"/>
    </source>
</evidence>
<dbReference type="PROSITE" id="PS00211">
    <property type="entry name" value="ABC_TRANSPORTER_1"/>
    <property type="match status" value="1"/>
</dbReference>
<comment type="similarity">
    <text evidence="7">Belongs to the ABC transporter superfamily. Spermidine/putrescine importer (TC 3.A.1.11.1) family.</text>
</comment>
<sequence length="364" mass="40287">MVAGATAIEARNVVKTFGSGSEAFNALDNVSVTIRQNEFFTLLGPSGCGKTTLLRMIAGFELPTSGEIMLDGQPVAHLPPFKRQVNTVFQSYALFPHLTVAQNIAFGLEMLRRSKSEIDAQVDKMLKLVQMEPMRNRRVNQISGGQQQRVALARALAPHPKVLLLDEPLSALDLKLRKGMQIELKRLQMETGITFIFVTHDQEEALTMSDRIAVMSKGKILQIGTPTDIYERPSDRFVADFIGETNFTQAEVLERRGDEGRLRLCSGVEIVQQINSHAGIGDKVTLAIRPERIELAPQDETCQFAGTVQNVVYFGTDTTYHLDIQGGGQMTVRLQNRWGHQSVLQAGDDVGLRVAPEAMQVLKD</sequence>
<gene>
    <name evidence="7" type="primary">potA</name>
    <name evidence="9" type="ORF">SMD27_03620</name>
</gene>
<dbReference type="Gene3D" id="2.40.50.100">
    <property type="match status" value="1"/>
</dbReference>
<dbReference type="InterPro" id="IPR050093">
    <property type="entry name" value="ABC_SmlMolc_Importer"/>
</dbReference>
<dbReference type="InterPro" id="IPR013611">
    <property type="entry name" value="Transp-assoc_OB_typ2"/>
</dbReference>
<dbReference type="CDD" id="cd03300">
    <property type="entry name" value="ABC_PotA_N"/>
    <property type="match status" value="1"/>
</dbReference>
<dbReference type="GO" id="GO:0005524">
    <property type="term" value="F:ATP binding"/>
    <property type="evidence" value="ECO:0007669"/>
    <property type="project" value="UniProtKB-KW"/>
</dbReference>
<evidence type="ECO:0000256" key="7">
    <source>
        <dbReference type="RuleBase" id="RU364083"/>
    </source>
</evidence>
<keyword evidence="10" id="KW-1185">Reference proteome</keyword>
<evidence type="ECO:0000256" key="4">
    <source>
        <dbReference type="ARBA" id="ARBA00022840"/>
    </source>
</evidence>
<keyword evidence="1 7" id="KW-0813">Transport</keyword>
<keyword evidence="5 7" id="KW-1278">Translocase</keyword>
<reference evidence="9 10" key="1">
    <citation type="journal article" date="2016" name="Antonie Van Leeuwenhoek">
        <title>Dongia soli sp. nov., isolated from soil from Dokdo, Korea.</title>
        <authorList>
            <person name="Kim D.U."/>
            <person name="Lee H."/>
            <person name="Kim H."/>
            <person name="Kim S.G."/>
            <person name="Ka J.O."/>
        </authorList>
    </citation>
    <scope>NUCLEOTIDE SEQUENCE [LARGE SCALE GENOMIC DNA]</scope>
    <source>
        <strain evidence="9 10">D78</strain>
    </source>
</reference>
<keyword evidence="3 7" id="KW-0547">Nucleotide-binding</keyword>
<comment type="caution">
    <text evidence="9">The sequence shown here is derived from an EMBL/GenBank/DDBJ whole genome shotgun (WGS) entry which is preliminary data.</text>
</comment>
<evidence type="ECO:0000313" key="10">
    <source>
        <dbReference type="Proteomes" id="UP001279642"/>
    </source>
</evidence>
<dbReference type="InterPro" id="IPR005893">
    <property type="entry name" value="PotA-like"/>
</dbReference>
<evidence type="ECO:0000256" key="3">
    <source>
        <dbReference type="ARBA" id="ARBA00022741"/>
    </source>
</evidence>
<keyword evidence="2 7" id="KW-1003">Cell membrane</keyword>
<dbReference type="PANTHER" id="PTHR42781:SF4">
    <property type="entry name" value="SPERMIDINE_PUTRESCINE IMPORT ATP-BINDING PROTEIN POTA"/>
    <property type="match status" value="1"/>
</dbReference>
<dbReference type="SUPFAM" id="SSF52540">
    <property type="entry name" value="P-loop containing nucleoside triphosphate hydrolases"/>
    <property type="match status" value="1"/>
</dbReference>
<dbReference type="SMART" id="SM00382">
    <property type="entry name" value="AAA"/>
    <property type="match status" value="1"/>
</dbReference>
<dbReference type="PROSITE" id="PS50893">
    <property type="entry name" value="ABC_TRANSPORTER_2"/>
    <property type="match status" value="1"/>
</dbReference>
<dbReference type="PANTHER" id="PTHR42781">
    <property type="entry name" value="SPERMIDINE/PUTRESCINE IMPORT ATP-BINDING PROTEIN POTA"/>
    <property type="match status" value="1"/>
</dbReference>
<comment type="function">
    <text evidence="7">Part of the ABC transporter complex PotABCD involved in spermidine/putrescine import. Responsible for energy coupling to the transport system.</text>
</comment>
<organism evidence="9 10">
    <name type="scientific">Dongia soli</name>
    <dbReference type="NCBI Taxonomy" id="600628"/>
    <lineage>
        <taxon>Bacteria</taxon>
        <taxon>Pseudomonadati</taxon>
        <taxon>Pseudomonadota</taxon>
        <taxon>Alphaproteobacteria</taxon>
        <taxon>Rhodospirillales</taxon>
        <taxon>Dongiaceae</taxon>
        <taxon>Dongia</taxon>
    </lineage>
</organism>
<dbReference type="SUPFAM" id="SSF50331">
    <property type="entry name" value="MOP-like"/>
    <property type="match status" value="1"/>
</dbReference>
<protein>
    <recommendedName>
        <fullName evidence="7">Spermidine/putrescine import ATP-binding protein PotA</fullName>
        <ecNumber evidence="7">7.6.2.11</ecNumber>
    </recommendedName>
</protein>
<dbReference type="EMBL" id="JAXCLW010000001">
    <property type="protein sequence ID" value="MDY0881918.1"/>
    <property type="molecule type" value="Genomic_DNA"/>
</dbReference>
<dbReference type="RefSeq" id="WP_320506960.1">
    <property type="nucleotide sequence ID" value="NZ_JAXCLW010000001.1"/>
</dbReference>
<evidence type="ECO:0000259" key="8">
    <source>
        <dbReference type="PROSITE" id="PS50893"/>
    </source>
</evidence>
<comment type="subunit">
    <text evidence="7">The complex is composed of two ATP-binding proteins (PotA), two transmembrane proteins (PotB and PotC) and a solute-binding protein (PotD).</text>
</comment>
<name>A0ABU5E6W0_9PROT</name>
<dbReference type="InterPro" id="IPR003439">
    <property type="entry name" value="ABC_transporter-like_ATP-bd"/>
</dbReference>
<dbReference type="InterPro" id="IPR027417">
    <property type="entry name" value="P-loop_NTPase"/>
</dbReference>
<dbReference type="Proteomes" id="UP001279642">
    <property type="component" value="Unassembled WGS sequence"/>
</dbReference>
<dbReference type="EC" id="7.6.2.11" evidence="7"/>